<dbReference type="Proteomes" id="UP000176952">
    <property type="component" value="Unassembled WGS sequence"/>
</dbReference>
<keyword evidence="1" id="KW-0472">Membrane</keyword>
<accession>A0A1G2B553</accession>
<reference evidence="2 3" key="1">
    <citation type="journal article" date="2016" name="Nat. Commun.">
        <title>Thousands of microbial genomes shed light on interconnected biogeochemical processes in an aquifer system.</title>
        <authorList>
            <person name="Anantharaman K."/>
            <person name="Brown C.T."/>
            <person name="Hug L.A."/>
            <person name="Sharon I."/>
            <person name="Castelle C.J."/>
            <person name="Probst A.J."/>
            <person name="Thomas B.C."/>
            <person name="Singh A."/>
            <person name="Wilkins M.J."/>
            <person name="Karaoz U."/>
            <person name="Brodie E.L."/>
            <person name="Williams K.H."/>
            <person name="Hubbard S.S."/>
            <person name="Banfield J.F."/>
        </authorList>
    </citation>
    <scope>NUCLEOTIDE SEQUENCE [LARGE SCALE GENOMIC DNA]</scope>
</reference>
<protein>
    <submittedName>
        <fullName evidence="2">Uncharacterized protein</fullName>
    </submittedName>
</protein>
<dbReference type="AlphaFoldDB" id="A0A1G2B553"/>
<dbReference type="EMBL" id="MHKD01000015">
    <property type="protein sequence ID" value="OGY84321.1"/>
    <property type="molecule type" value="Genomic_DNA"/>
</dbReference>
<gene>
    <name evidence="2" type="ORF">A3F54_03985</name>
</gene>
<sequence>MDDQQQKFLNEIKQDWKDLQKTLVDYTGKYSTELANINTKLKDFRPKSFLRTGGFYLGMAPIVIFALFVLWGFVNHECVTYKGELYGFCEAQKISG</sequence>
<evidence type="ECO:0000313" key="2">
    <source>
        <dbReference type="EMBL" id="OGY84321.1"/>
    </source>
</evidence>
<proteinExistence type="predicted"/>
<keyword evidence="1" id="KW-0812">Transmembrane</keyword>
<evidence type="ECO:0000313" key="3">
    <source>
        <dbReference type="Proteomes" id="UP000176952"/>
    </source>
</evidence>
<feature type="transmembrane region" description="Helical" evidence="1">
    <location>
        <begin position="54"/>
        <end position="74"/>
    </location>
</feature>
<organism evidence="2 3">
    <name type="scientific">Candidatus Kerfeldbacteria bacterium RIFCSPHIGHO2_12_FULL_48_17</name>
    <dbReference type="NCBI Taxonomy" id="1798542"/>
    <lineage>
        <taxon>Bacteria</taxon>
        <taxon>Candidatus Kerfeldiibacteriota</taxon>
    </lineage>
</organism>
<name>A0A1G2B553_9BACT</name>
<keyword evidence="1" id="KW-1133">Transmembrane helix</keyword>
<evidence type="ECO:0000256" key="1">
    <source>
        <dbReference type="SAM" id="Phobius"/>
    </source>
</evidence>
<comment type="caution">
    <text evidence="2">The sequence shown here is derived from an EMBL/GenBank/DDBJ whole genome shotgun (WGS) entry which is preliminary data.</text>
</comment>